<dbReference type="AlphaFoldDB" id="A0A644ZWB4"/>
<dbReference type="SUPFAM" id="SSF101386">
    <property type="entry name" value="all-alpha NTP pyrophosphatases"/>
    <property type="match status" value="1"/>
</dbReference>
<evidence type="ECO:0000259" key="1">
    <source>
        <dbReference type="Pfam" id="PF03819"/>
    </source>
</evidence>
<dbReference type="Pfam" id="PF03819">
    <property type="entry name" value="MazG"/>
    <property type="match status" value="1"/>
</dbReference>
<protein>
    <recommendedName>
        <fullName evidence="1">NTP pyrophosphohydrolase MazG-like domain-containing protein</fullName>
    </recommendedName>
</protein>
<dbReference type="PANTHER" id="PTHR42702:SF1">
    <property type="entry name" value="REGULATORY PROTEIN FOR BETA-LACTAMASE"/>
    <property type="match status" value="1"/>
</dbReference>
<proteinExistence type="predicted"/>
<dbReference type="Gene3D" id="1.10.287.1080">
    <property type="entry name" value="MazG-like"/>
    <property type="match status" value="1"/>
</dbReference>
<dbReference type="EMBL" id="VSSQ01010390">
    <property type="protein sequence ID" value="MPM44211.1"/>
    <property type="molecule type" value="Genomic_DNA"/>
</dbReference>
<dbReference type="InterPro" id="IPR004518">
    <property type="entry name" value="MazG-like_dom"/>
</dbReference>
<reference evidence="2" key="1">
    <citation type="submission" date="2019-08" db="EMBL/GenBank/DDBJ databases">
        <authorList>
            <person name="Kucharzyk K."/>
            <person name="Murdoch R.W."/>
            <person name="Higgins S."/>
            <person name="Loffler F."/>
        </authorList>
    </citation>
    <scope>NUCLEOTIDE SEQUENCE</scope>
</reference>
<accession>A0A644ZWB4</accession>
<comment type="caution">
    <text evidence="2">The sequence shown here is derived from an EMBL/GenBank/DDBJ whole genome shotgun (WGS) entry which is preliminary data.</text>
</comment>
<dbReference type="PANTHER" id="PTHR42702">
    <property type="entry name" value="NUCLEOTIDE PYROPHOSPHOHYDROLASE"/>
    <property type="match status" value="1"/>
</dbReference>
<name>A0A644ZWB4_9ZZZZ</name>
<gene>
    <name evidence="2" type="ORF">SDC9_90889</name>
</gene>
<sequence length="103" mass="12244">MCITIEYLQEYIKSKDCNPEKKEQYFLKLSEEVGELARAIRKNLRPHSEEQIKEKIEEELWDVIYYALAIANTYDINLESVIPLKEKLNNEKYNTGIKFGDRL</sequence>
<feature type="domain" description="NTP pyrophosphohydrolase MazG-like" evidence="1">
    <location>
        <begin position="22"/>
        <end position="89"/>
    </location>
</feature>
<evidence type="ECO:0000313" key="2">
    <source>
        <dbReference type="EMBL" id="MPM44211.1"/>
    </source>
</evidence>
<organism evidence="2">
    <name type="scientific">bioreactor metagenome</name>
    <dbReference type="NCBI Taxonomy" id="1076179"/>
    <lineage>
        <taxon>unclassified sequences</taxon>
        <taxon>metagenomes</taxon>
        <taxon>ecological metagenomes</taxon>
    </lineage>
</organism>